<protein>
    <submittedName>
        <fullName evidence="1">Uncharacterized protein</fullName>
    </submittedName>
</protein>
<comment type="caution">
    <text evidence="1">The sequence shown here is derived from an EMBL/GenBank/DDBJ whole genome shotgun (WGS) entry which is preliminary data.</text>
</comment>
<dbReference type="InterPro" id="IPR036397">
    <property type="entry name" value="RNaseH_sf"/>
</dbReference>
<proteinExistence type="predicted"/>
<keyword evidence="2" id="KW-1185">Reference proteome</keyword>
<evidence type="ECO:0000313" key="1">
    <source>
        <dbReference type="EMBL" id="KAJ1355889.1"/>
    </source>
</evidence>
<dbReference type="EMBL" id="JAHQIW010002638">
    <property type="protein sequence ID" value="KAJ1355889.1"/>
    <property type="molecule type" value="Genomic_DNA"/>
</dbReference>
<evidence type="ECO:0000313" key="2">
    <source>
        <dbReference type="Proteomes" id="UP001196413"/>
    </source>
</evidence>
<reference evidence="1" key="1">
    <citation type="submission" date="2021-06" db="EMBL/GenBank/DDBJ databases">
        <title>Parelaphostrongylus tenuis whole genome reference sequence.</title>
        <authorList>
            <person name="Garwood T.J."/>
            <person name="Larsen P.A."/>
            <person name="Fountain-Jones N.M."/>
            <person name="Garbe J.R."/>
            <person name="Macchietto M.G."/>
            <person name="Kania S.A."/>
            <person name="Gerhold R.W."/>
            <person name="Richards J.E."/>
            <person name="Wolf T.M."/>
        </authorList>
    </citation>
    <scope>NUCLEOTIDE SEQUENCE</scope>
    <source>
        <strain evidence="1">MNPRO001-30</strain>
        <tissue evidence="1">Meninges</tissue>
    </source>
</reference>
<organism evidence="1 2">
    <name type="scientific">Parelaphostrongylus tenuis</name>
    <name type="common">Meningeal worm</name>
    <dbReference type="NCBI Taxonomy" id="148309"/>
    <lineage>
        <taxon>Eukaryota</taxon>
        <taxon>Metazoa</taxon>
        <taxon>Ecdysozoa</taxon>
        <taxon>Nematoda</taxon>
        <taxon>Chromadorea</taxon>
        <taxon>Rhabditida</taxon>
        <taxon>Rhabditina</taxon>
        <taxon>Rhabditomorpha</taxon>
        <taxon>Strongyloidea</taxon>
        <taxon>Metastrongylidae</taxon>
        <taxon>Parelaphostrongylus</taxon>
    </lineage>
</organism>
<dbReference type="Gene3D" id="3.30.420.10">
    <property type="entry name" value="Ribonuclease H-like superfamily/Ribonuclease H"/>
    <property type="match status" value="1"/>
</dbReference>
<gene>
    <name evidence="1" type="ORF">KIN20_013457</name>
</gene>
<dbReference type="AlphaFoldDB" id="A0AAD5N235"/>
<dbReference type="GO" id="GO:0003676">
    <property type="term" value="F:nucleic acid binding"/>
    <property type="evidence" value="ECO:0007669"/>
    <property type="project" value="InterPro"/>
</dbReference>
<accession>A0AAD5N235</accession>
<sequence>MLCELLDKKQKINADVHNDQLSKLAAVLLKKRSKPLNITLLQNNARPLNAKSTRDILEKLNCTISTVQP</sequence>
<dbReference type="Proteomes" id="UP001196413">
    <property type="component" value="Unassembled WGS sequence"/>
</dbReference>
<name>A0AAD5N235_PARTN</name>